<keyword evidence="3" id="KW-1185">Reference proteome</keyword>
<dbReference type="eggNOG" id="ENOG5032S0P">
    <property type="taxonomic scope" value="Bacteria"/>
</dbReference>
<evidence type="ECO:0008006" key="4">
    <source>
        <dbReference type="Google" id="ProtNLM"/>
    </source>
</evidence>
<evidence type="ECO:0000256" key="1">
    <source>
        <dbReference type="SAM" id="Phobius"/>
    </source>
</evidence>
<comment type="caution">
    <text evidence="2">The sequence shown here is derived from an EMBL/GenBank/DDBJ whole genome shotgun (WGS) entry which is preliminary data.</text>
</comment>
<dbReference type="Proteomes" id="UP000016562">
    <property type="component" value="Unassembled WGS sequence"/>
</dbReference>
<dbReference type="Pfam" id="PF11201">
    <property type="entry name" value="DUF2982"/>
    <property type="match status" value="1"/>
</dbReference>
<keyword evidence="1" id="KW-0472">Membrane</keyword>
<reference evidence="2 3" key="1">
    <citation type="submission" date="2013-09" db="EMBL/GenBank/DDBJ databases">
        <title>Whole genome shotgun sequence of Vibrio ezurae NBRC 102218.</title>
        <authorList>
            <person name="Yoshida I."/>
            <person name="Hosoyama A."/>
            <person name="Numata M."/>
            <person name="Hashimoto M."/>
            <person name="Hosoyama Y."/>
            <person name="Tsuchikane K."/>
            <person name="Noguchi M."/>
            <person name="Hirakata S."/>
            <person name="Ichikawa N."/>
            <person name="Ohji S."/>
            <person name="Yamazoe A."/>
            <person name="Fujita N."/>
        </authorList>
    </citation>
    <scope>NUCLEOTIDE SEQUENCE [LARGE SCALE GENOMIC DNA]</scope>
    <source>
        <strain evidence="2 3">NBRC 102218</strain>
    </source>
</reference>
<evidence type="ECO:0000313" key="3">
    <source>
        <dbReference type="Proteomes" id="UP000016562"/>
    </source>
</evidence>
<name>U3CLV9_9VIBR</name>
<feature type="transmembrane region" description="Helical" evidence="1">
    <location>
        <begin position="14"/>
        <end position="39"/>
    </location>
</feature>
<dbReference type="AlphaFoldDB" id="U3CLV9"/>
<keyword evidence="1" id="KW-1133">Transmembrane helix</keyword>
<dbReference type="EMBL" id="BATM01000008">
    <property type="protein sequence ID" value="GAD79178.1"/>
    <property type="molecule type" value="Genomic_DNA"/>
</dbReference>
<organism evidence="2 3">
    <name type="scientific">Vibrio ezurae NBRC 102218</name>
    <dbReference type="NCBI Taxonomy" id="1219080"/>
    <lineage>
        <taxon>Bacteria</taxon>
        <taxon>Pseudomonadati</taxon>
        <taxon>Pseudomonadota</taxon>
        <taxon>Gammaproteobacteria</taxon>
        <taxon>Vibrionales</taxon>
        <taxon>Vibrionaceae</taxon>
        <taxon>Vibrio</taxon>
    </lineage>
</organism>
<accession>U3CLV9</accession>
<feature type="transmembrane region" description="Helical" evidence="1">
    <location>
        <begin position="45"/>
        <end position="63"/>
    </location>
</feature>
<proteinExistence type="predicted"/>
<protein>
    <recommendedName>
        <fullName evidence="4">DUF2982 domain-containing protein</fullName>
    </recommendedName>
</protein>
<gene>
    <name evidence="2" type="ORF">VEZ01S_08_02140</name>
</gene>
<sequence>MDSMPSLQLTNQKFILGIIGQRIVLLCVALFTVCVAQSAHNLQGQFAIILIGCVLSLTIRHLYQRSVVRYTLTDSHFQQHTAKGGWVIQWHNVAQIGICQSHTPTERNDLPWIGVRLKDPVPFVKSVCPRLISQLLLEQRALLYLGAMETGDESSFQEQVLDSRSILSKDNQLFTGLQAGMLRRMQYQRAYWGYDIFIASADLERDAEEFVGLLRQYWANSYR</sequence>
<dbReference type="InterPro" id="IPR021367">
    <property type="entry name" value="DUF2982"/>
</dbReference>
<dbReference type="STRING" id="1219080.VEZ01S_08_02140"/>
<keyword evidence="1" id="KW-0812">Transmembrane</keyword>
<evidence type="ECO:0000313" key="2">
    <source>
        <dbReference type="EMBL" id="GAD79178.1"/>
    </source>
</evidence>